<proteinExistence type="predicted"/>
<name>A0A7R8WVF8_9CRUS</name>
<dbReference type="PANTHER" id="PTHR24141">
    <property type="entry name" value="2-5A-DEPENDENT RIBONUCLEASE"/>
    <property type="match status" value="1"/>
</dbReference>
<keyword evidence="1" id="KW-0677">Repeat</keyword>
<reference evidence="4" key="1">
    <citation type="submission" date="2020-11" db="EMBL/GenBank/DDBJ databases">
        <authorList>
            <person name="Tran Van P."/>
        </authorList>
    </citation>
    <scope>NUCLEOTIDE SEQUENCE</scope>
</reference>
<feature type="compositionally biased region" description="Low complexity" evidence="3">
    <location>
        <begin position="93"/>
        <end position="106"/>
    </location>
</feature>
<dbReference type="GO" id="GO:0006396">
    <property type="term" value="P:RNA processing"/>
    <property type="evidence" value="ECO:0007669"/>
    <property type="project" value="TreeGrafter"/>
</dbReference>
<gene>
    <name evidence="4" type="ORF">CTOB1V02_LOCUS13512</name>
</gene>
<dbReference type="InterPro" id="IPR036770">
    <property type="entry name" value="Ankyrin_rpt-contain_sf"/>
</dbReference>
<feature type="region of interest" description="Disordered" evidence="3">
    <location>
        <begin position="92"/>
        <end position="148"/>
    </location>
</feature>
<dbReference type="Gene3D" id="1.25.40.20">
    <property type="entry name" value="Ankyrin repeat-containing domain"/>
    <property type="match status" value="2"/>
</dbReference>
<feature type="non-terminal residue" evidence="4">
    <location>
        <position position="1"/>
    </location>
</feature>
<dbReference type="SMART" id="SM00248">
    <property type="entry name" value="ANK"/>
    <property type="match status" value="6"/>
</dbReference>
<dbReference type="GO" id="GO:0004540">
    <property type="term" value="F:RNA nuclease activity"/>
    <property type="evidence" value="ECO:0007669"/>
    <property type="project" value="TreeGrafter"/>
</dbReference>
<dbReference type="Pfam" id="PF00023">
    <property type="entry name" value="Ank"/>
    <property type="match status" value="1"/>
</dbReference>
<protein>
    <submittedName>
        <fullName evidence="4">Uncharacterized protein</fullName>
    </submittedName>
</protein>
<dbReference type="EMBL" id="OB674261">
    <property type="protein sequence ID" value="CAD7235697.1"/>
    <property type="molecule type" value="Genomic_DNA"/>
</dbReference>
<dbReference type="PROSITE" id="PS50297">
    <property type="entry name" value="ANK_REP_REGION"/>
    <property type="match status" value="5"/>
</dbReference>
<feature type="compositionally biased region" description="Low complexity" evidence="3">
    <location>
        <begin position="136"/>
        <end position="146"/>
    </location>
</feature>
<evidence type="ECO:0000313" key="4">
    <source>
        <dbReference type="EMBL" id="CAD7235697.1"/>
    </source>
</evidence>
<evidence type="ECO:0000256" key="2">
    <source>
        <dbReference type="ARBA" id="ARBA00023043"/>
    </source>
</evidence>
<organism evidence="4">
    <name type="scientific">Cyprideis torosa</name>
    <dbReference type="NCBI Taxonomy" id="163714"/>
    <lineage>
        <taxon>Eukaryota</taxon>
        <taxon>Metazoa</taxon>
        <taxon>Ecdysozoa</taxon>
        <taxon>Arthropoda</taxon>
        <taxon>Crustacea</taxon>
        <taxon>Oligostraca</taxon>
        <taxon>Ostracoda</taxon>
        <taxon>Podocopa</taxon>
        <taxon>Podocopida</taxon>
        <taxon>Cytherocopina</taxon>
        <taxon>Cytheroidea</taxon>
        <taxon>Cytherideidae</taxon>
        <taxon>Cyprideis</taxon>
    </lineage>
</organism>
<dbReference type="GO" id="GO:0003723">
    <property type="term" value="F:RNA binding"/>
    <property type="evidence" value="ECO:0007669"/>
    <property type="project" value="TreeGrafter"/>
</dbReference>
<evidence type="ECO:0000256" key="3">
    <source>
        <dbReference type="SAM" id="MobiDB-lite"/>
    </source>
</evidence>
<dbReference type="Pfam" id="PF12796">
    <property type="entry name" value="Ank_2"/>
    <property type="match status" value="2"/>
</dbReference>
<accession>A0A7R8WVF8</accession>
<keyword evidence="2" id="KW-0040">ANK repeat</keyword>
<dbReference type="AlphaFoldDB" id="A0A7R8WVF8"/>
<dbReference type="InterPro" id="IPR002110">
    <property type="entry name" value="Ankyrin_rpt"/>
</dbReference>
<dbReference type="PROSITE" id="PS50088">
    <property type="entry name" value="ANK_REPEAT"/>
    <property type="match status" value="5"/>
</dbReference>
<dbReference type="SUPFAM" id="SSF48403">
    <property type="entry name" value="Ankyrin repeat"/>
    <property type="match status" value="1"/>
</dbReference>
<evidence type="ECO:0000256" key="1">
    <source>
        <dbReference type="ARBA" id="ARBA00022737"/>
    </source>
</evidence>
<sequence length="453" mass="50120">MKREPLLEKPNCDTAMKKERLLEEPNCDTAMKREPLLEKPNCDTVIKTKAMLTSIMFNRLRRNNLEPKFSSSGAVADESTFLQDLEELLQLRSSSNSEADSSGSTSPTETMLSLPKDWKPKPRSNSDPILNKRKQSSSTSSDASASVNENERFQQIDSLLDLVQHIPPYHNRSGSPSKRDRSKFKTWLDALPVALESPSEPNQDDTSFSNFLLRVARKPKDSLEFLNASQAGDLKATKALFAQMENDSLDVREPVGDRTALMLAVSGNHYFVVRWLLEKFQSGVNDKDRRADTPLHLACRNGRPLIVNLLLRKGAIVDAQNDTGWTPLITASFEGHAMVVTLLKSVGADVAVADVNGWTALHHAVQQKRTSTVACLLEMGAPVDVAEKKMMRPLHLACFLGHLESTVLLVHAGGEIDARDADGRTPLLMATLENHIEILKLLKHSGADVTLVD</sequence>
<dbReference type="OrthoDB" id="194358at2759"/>
<dbReference type="PANTHER" id="PTHR24141:SF1">
    <property type="entry name" value="2-5A-DEPENDENT RIBONUCLEASE"/>
    <property type="match status" value="1"/>
</dbReference>